<comment type="caution">
    <text evidence="2">The sequence shown here is derived from an EMBL/GenBank/DDBJ whole genome shotgun (WGS) entry which is preliminary data.</text>
</comment>
<protein>
    <submittedName>
        <fullName evidence="2">Uncharacterized protein</fullName>
    </submittedName>
</protein>
<reference evidence="2" key="1">
    <citation type="submission" date="2014-02" db="EMBL/GenBank/DDBJ databases">
        <title>Expanding our view of genomic diversity in Candidatus Accumulibacter clades.</title>
        <authorList>
            <person name="Skennerton C.T."/>
            <person name="Barr J.J."/>
            <person name="Slater F.R."/>
            <person name="Bond P.L."/>
            <person name="Tyson G.W."/>
        </authorList>
    </citation>
    <scope>NUCLEOTIDE SEQUENCE [LARGE SCALE GENOMIC DNA]</scope>
</reference>
<dbReference type="Proteomes" id="UP000021315">
    <property type="component" value="Unassembled WGS sequence"/>
</dbReference>
<organism evidence="2 3">
    <name type="scientific">Candidatus Accumulibacter cognatus</name>
    <dbReference type="NCBI Taxonomy" id="2954383"/>
    <lineage>
        <taxon>Bacteria</taxon>
        <taxon>Pseudomonadati</taxon>
        <taxon>Pseudomonadota</taxon>
        <taxon>Betaproteobacteria</taxon>
        <taxon>Candidatus Accumulibacter</taxon>
    </lineage>
</organism>
<keyword evidence="3" id="KW-1185">Reference proteome</keyword>
<dbReference type="AlphaFoldDB" id="A0A080M502"/>
<feature type="region of interest" description="Disordered" evidence="1">
    <location>
        <begin position="84"/>
        <end position="122"/>
    </location>
</feature>
<dbReference type="STRING" id="1453999.AW06_002908"/>
<dbReference type="RefSeq" id="WP_034950669.1">
    <property type="nucleotide sequence ID" value="NZ_JDST02000064.1"/>
</dbReference>
<name>A0A080M502_9PROT</name>
<gene>
    <name evidence="2" type="ORF">AW06_002908</name>
</gene>
<evidence type="ECO:0000313" key="2">
    <source>
        <dbReference type="EMBL" id="KFB76111.1"/>
    </source>
</evidence>
<sequence length="122" mass="12891">MSELLDRCPACRARLAEAAVCPRCGCDFSLVRQAMGQAARLLEQALCSLAIGDRVAARRQVGASLALHRWRLAEAIRSFLDTAADTDPTASGPAQPPGLLAADLQGASDPTSIREEDAYLPA</sequence>
<feature type="compositionally biased region" description="Basic and acidic residues" evidence="1">
    <location>
        <begin position="112"/>
        <end position="122"/>
    </location>
</feature>
<evidence type="ECO:0000256" key="1">
    <source>
        <dbReference type="SAM" id="MobiDB-lite"/>
    </source>
</evidence>
<dbReference type="EMBL" id="JDST02000064">
    <property type="protein sequence ID" value="KFB76111.1"/>
    <property type="molecule type" value="Genomic_DNA"/>
</dbReference>
<evidence type="ECO:0000313" key="3">
    <source>
        <dbReference type="Proteomes" id="UP000021315"/>
    </source>
</evidence>
<proteinExistence type="predicted"/>
<accession>A0A080M502</accession>